<dbReference type="EMBL" id="CAJVQA010017592">
    <property type="protein sequence ID" value="CAG8749541.1"/>
    <property type="molecule type" value="Genomic_DNA"/>
</dbReference>
<reference evidence="2" key="1">
    <citation type="submission" date="2021-06" db="EMBL/GenBank/DDBJ databases">
        <authorList>
            <person name="Kallberg Y."/>
            <person name="Tangrot J."/>
            <person name="Rosling A."/>
        </authorList>
    </citation>
    <scope>NUCLEOTIDE SEQUENCE</scope>
    <source>
        <strain evidence="2">FL966</strain>
    </source>
</reference>
<dbReference type="SUPFAM" id="SSF54695">
    <property type="entry name" value="POZ domain"/>
    <property type="match status" value="1"/>
</dbReference>
<evidence type="ECO:0000313" key="2">
    <source>
        <dbReference type="EMBL" id="CAG8749541.1"/>
    </source>
</evidence>
<evidence type="ECO:0000259" key="1">
    <source>
        <dbReference type="PROSITE" id="PS51886"/>
    </source>
</evidence>
<dbReference type="OrthoDB" id="5948799at2759"/>
<sequence>WATRNDGVIVFKKPNIVPAVFLLILQYIYTGVLDLTDQSSFNILALLVASDELILNKLVDYVQNHLINKESSWLQKHSVVALHTVFKLQSCKILQDHIIQTICADPKSFFELKEFSTLDKDIFLKLVMSNDLDFDEIDTWKYLVKWGTAQSAPNGKSKMDITNWGDNDFASLKKSLDPFIPYIRFHEISRDDFYYHVRPYKKVIPENLYEDLVAYLMANVNPKFSKLPSRCGSINIDSVIIERDKAANIINWIEKRTKFARKPHYKFNLTYRATRDGFDYNKFIANNCSGAILVLIKISDSEKIIGGYNPLGLRNNYNRSYHSQYWEVTNDSFIFCFEDIKGPNTHTLSRVKNSSAAICNHSGHWMNFGNSDLVLNGQNGTCIQGQYDKKILNVNNFAVKELETFVVQKN</sequence>
<dbReference type="PANTHER" id="PTHR24410">
    <property type="entry name" value="HL07962P-RELATED"/>
    <property type="match status" value="1"/>
</dbReference>
<dbReference type="InterPro" id="IPR051481">
    <property type="entry name" value="BTB-POZ/Galectin-3-binding"/>
</dbReference>
<gene>
    <name evidence="2" type="ORF">CPELLU_LOCUS14609</name>
</gene>
<dbReference type="Pfam" id="PF07534">
    <property type="entry name" value="TLD"/>
    <property type="match status" value="1"/>
</dbReference>
<protein>
    <submittedName>
        <fullName evidence="2">6351_t:CDS:1</fullName>
    </submittedName>
</protein>
<organism evidence="2 3">
    <name type="scientific">Cetraspora pellucida</name>
    <dbReference type="NCBI Taxonomy" id="1433469"/>
    <lineage>
        <taxon>Eukaryota</taxon>
        <taxon>Fungi</taxon>
        <taxon>Fungi incertae sedis</taxon>
        <taxon>Mucoromycota</taxon>
        <taxon>Glomeromycotina</taxon>
        <taxon>Glomeromycetes</taxon>
        <taxon>Diversisporales</taxon>
        <taxon>Gigasporaceae</taxon>
        <taxon>Cetraspora</taxon>
    </lineage>
</organism>
<proteinExistence type="predicted"/>
<feature type="domain" description="TLDc" evidence="1">
    <location>
        <begin position="239"/>
        <end position="408"/>
    </location>
</feature>
<dbReference type="Proteomes" id="UP000789759">
    <property type="component" value="Unassembled WGS sequence"/>
</dbReference>
<keyword evidence="3" id="KW-1185">Reference proteome</keyword>
<feature type="non-terminal residue" evidence="2">
    <location>
        <position position="1"/>
    </location>
</feature>
<dbReference type="Gene3D" id="3.30.710.10">
    <property type="entry name" value="Potassium Channel Kv1.1, Chain A"/>
    <property type="match status" value="1"/>
</dbReference>
<dbReference type="PANTHER" id="PTHR24410:SF23">
    <property type="entry name" value="BTB DOMAIN-CONTAINING PROTEIN-RELATED"/>
    <property type="match status" value="1"/>
</dbReference>
<comment type="caution">
    <text evidence="2">The sequence shown here is derived from an EMBL/GenBank/DDBJ whole genome shotgun (WGS) entry which is preliminary data.</text>
</comment>
<dbReference type="PROSITE" id="PS51886">
    <property type="entry name" value="TLDC"/>
    <property type="match status" value="1"/>
</dbReference>
<dbReference type="InterPro" id="IPR011333">
    <property type="entry name" value="SKP1/BTB/POZ_sf"/>
</dbReference>
<dbReference type="CDD" id="cd18186">
    <property type="entry name" value="BTB_POZ_ZBTB_KLHL-like"/>
    <property type="match status" value="1"/>
</dbReference>
<name>A0A9N9ITT5_9GLOM</name>
<dbReference type="InterPro" id="IPR006571">
    <property type="entry name" value="TLDc_dom"/>
</dbReference>
<evidence type="ECO:0000313" key="3">
    <source>
        <dbReference type="Proteomes" id="UP000789759"/>
    </source>
</evidence>
<accession>A0A9N9ITT5</accession>
<dbReference type="AlphaFoldDB" id="A0A9N9ITT5"/>